<evidence type="ECO:0000259" key="9">
    <source>
        <dbReference type="PROSITE" id="PS50217"/>
    </source>
</evidence>
<evidence type="ECO:0008006" key="13">
    <source>
        <dbReference type="Google" id="ProtNLM"/>
    </source>
</evidence>
<evidence type="ECO:0000256" key="4">
    <source>
        <dbReference type="ARBA" id="ARBA00023125"/>
    </source>
</evidence>
<evidence type="ECO:0000256" key="1">
    <source>
        <dbReference type="ARBA" id="ARBA00004123"/>
    </source>
</evidence>
<feature type="domain" description="BZIP" evidence="9">
    <location>
        <begin position="394"/>
        <end position="436"/>
    </location>
</feature>
<comment type="similarity">
    <text evidence="2">Belongs to the bZIP family.</text>
</comment>
<sequence>MNSTSTHFVPRSRVGIYEPLHQFGMWGETFKSNIGNGGSMNTPNHILIPNNQKLDNNNLRILHMELLTCLIKKLPRPDIQIKYRDGLRRTARLLGKVACARRLMSSSWKQADTSSLGLSETMNPGIAAFEMKYGHWIEEQNRQICELRTVLHGHVTDVELRSLVENTMKHYFELFRMKSAAAKADVFFVMSGMWRTSAERFFLWIGGFRPSDLLKVLLPHFDVMTDQQVLDVCNLRQSCQQAEDALYQGMEKLQHTLAECVARGGLGEGNYIPQVNSALERLEALVCFVNQADHLRHETLQQMHRILTTRQAARGLLALGEYFQRLRALSSSWATRHQTFKNNIGNGGDMNTPSHIIIPDNQKLDNNNLSEDTSHGTGGTPHMFDQEASTSRHPDKIQRRLAQNREAARKSRLRKKAYVQQLETSRLKLIHLEQELDRARQQGFYVGNGIDTNSLSFSEPMNPGIAAFEMEYGHWIQEQNKQICKLRTVLQGQVSDVELRLLVENGMKHYFDLFRMKSAAAKADVLLPHFDVMTDQQILDVCNLRQSCQQAEDALSQGMEKLQHTLADCVAGGRLGEGSYIPQVNSAMERLEALADHLRHETLQQMHRILTTRQAARGLLALGEYFQRLRALSSSWATRHRELT</sequence>
<reference evidence="11" key="1">
    <citation type="submission" date="2019-12" db="EMBL/GenBank/DDBJ databases">
        <title>Genome sequencing and annotation of Brassica cretica.</title>
        <authorList>
            <person name="Studholme D.J."/>
            <person name="Sarris P."/>
        </authorList>
    </citation>
    <scope>NUCLEOTIDE SEQUENCE</scope>
    <source>
        <strain evidence="11">PFS-109/04</strain>
        <tissue evidence="11">Leaf</tissue>
    </source>
</reference>
<evidence type="ECO:0000256" key="3">
    <source>
        <dbReference type="ARBA" id="ARBA00023015"/>
    </source>
</evidence>
<dbReference type="AlphaFoldDB" id="A0A8S9PQB8"/>
<dbReference type="SUPFAM" id="SSF57959">
    <property type="entry name" value="Leucine zipper domain"/>
    <property type="match status" value="1"/>
</dbReference>
<dbReference type="PROSITE" id="PS51806">
    <property type="entry name" value="DOG1"/>
    <property type="match status" value="2"/>
</dbReference>
<comment type="caution">
    <text evidence="11">The sequence shown here is derived from an EMBL/GenBank/DDBJ whole genome shotgun (WGS) entry which is preliminary data.</text>
</comment>
<dbReference type="GO" id="GO:0005634">
    <property type="term" value="C:nucleus"/>
    <property type="evidence" value="ECO:0007669"/>
    <property type="project" value="UniProtKB-SubCell"/>
</dbReference>
<evidence type="ECO:0000313" key="12">
    <source>
        <dbReference type="Proteomes" id="UP000712600"/>
    </source>
</evidence>
<dbReference type="SMART" id="SM00338">
    <property type="entry name" value="BRLZ"/>
    <property type="match status" value="1"/>
</dbReference>
<dbReference type="InterPro" id="IPR004827">
    <property type="entry name" value="bZIP"/>
</dbReference>
<feature type="domain" description="DOG1" evidence="10">
    <location>
        <begin position="411"/>
        <end position="639"/>
    </location>
</feature>
<proteinExistence type="inferred from homology"/>
<keyword evidence="7" id="KW-0539">Nucleus</keyword>
<dbReference type="Pfam" id="PF14144">
    <property type="entry name" value="DOG1"/>
    <property type="match status" value="2"/>
</dbReference>
<protein>
    <recommendedName>
        <fullName evidence="13">DOG1 domain-containing protein</fullName>
    </recommendedName>
</protein>
<evidence type="ECO:0000256" key="6">
    <source>
        <dbReference type="ARBA" id="ARBA00023163"/>
    </source>
</evidence>
<dbReference type="EMBL" id="QGKX02001521">
    <property type="protein sequence ID" value="KAF3515037.1"/>
    <property type="molecule type" value="Genomic_DNA"/>
</dbReference>
<keyword evidence="3" id="KW-0805">Transcription regulation</keyword>
<evidence type="ECO:0000256" key="7">
    <source>
        <dbReference type="ARBA" id="ARBA00023242"/>
    </source>
</evidence>
<dbReference type="Pfam" id="PF00170">
    <property type="entry name" value="bZIP_1"/>
    <property type="match status" value="1"/>
</dbReference>
<evidence type="ECO:0000259" key="10">
    <source>
        <dbReference type="PROSITE" id="PS51806"/>
    </source>
</evidence>
<dbReference type="Gene3D" id="1.20.5.170">
    <property type="match status" value="1"/>
</dbReference>
<dbReference type="Proteomes" id="UP000712600">
    <property type="component" value="Unassembled WGS sequence"/>
</dbReference>
<keyword evidence="5" id="KW-0010">Activator</keyword>
<dbReference type="PANTHER" id="PTHR45693:SF64">
    <property type="entry name" value="TRANSCRIPTION FACTOR TGA1"/>
    <property type="match status" value="1"/>
</dbReference>
<dbReference type="FunFam" id="1.20.5.170:FF:000019">
    <property type="entry name" value="BZIP family transcription factor"/>
    <property type="match status" value="1"/>
</dbReference>
<keyword evidence="4" id="KW-0238">DNA-binding</keyword>
<comment type="subcellular location">
    <subcellularLocation>
        <location evidence="1">Nucleus</location>
    </subcellularLocation>
</comment>
<gene>
    <name evidence="11" type="ORF">F2Q69_00004734</name>
</gene>
<keyword evidence="6" id="KW-0804">Transcription</keyword>
<dbReference type="GO" id="GO:0006351">
    <property type="term" value="P:DNA-templated transcription"/>
    <property type="evidence" value="ECO:0007669"/>
    <property type="project" value="InterPro"/>
</dbReference>
<dbReference type="CDD" id="cd14708">
    <property type="entry name" value="bZIP_HBP1b-like"/>
    <property type="match status" value="1"/>
</dbReference>
<evidence type="ECO:0000256" key="2">
    <source>
        <dbReference type="ARBA" id="ARBA00007163"/>
    </source>
</evidence>
<dbReference type="PROSITE" id="PS00036">
    <property type="entry name" value="BZIP_BASIC"/>
    <property type="match status" value="1"/>
</dbReference>
<dbReference type="InterPro" id="IPR046347">
    <property type="entry name" value="bZIP_sf"/>
</dbReference>
<dbReference type="GO" id="GO:0000976">
    <property type="term" value="F:transcription cis-regulatory region binding"/>
    <property type="evidence" value="ECO:0007669"/>
    <property type="project" value="UniProtKB-ARBA"/>
</dbReference>
<organism evidence="11 12">
    <name type="scientific">Brassica cretica</name>
    <name type="common">Mustard</name>
    <dbReference type="NCBI Taxonomy" id="69181"/>
    <lineage>
        <taxon>Eukaryota</taxon>
        <taxon>Viridiplantae</taxon>
        <taxon>Streptophyta</taxon>
        <taxon>Embryophyta</taxon>
        <taxon>Tracheophyta</taxon>
        <taxon>Spermatophyta</taxon>
        <taxon>Magnoliopsida</taxon>
        <taxon>eudicotyledons</taxon>
        <taxon>Gunneridae</taxon>
        <taxon>Pentapetalae</taxon>
        <taxon>rosids</taxon>
        <taxon>malvids</taxon>
        <taxon>Brassicales</taxon>
        <taxon>Brassicaceae</taxon>
        <taxon>Brassiceae</taxon>
        <taxon>Brassica</taxon>
    </lineage>
</organism>
<feature type="domain" description="DOG1" evidence="10">
    <location>
        <begin position="126"/>
        <end position="336"/>
    </location>
</feature>
<evidence type="ECO:0000256" key="5">
    <source>
        <dbReference type="ARBA" id="ARBA00023159"/>
    </source>
</evidence>
<evidence type="ECO:0000313" key="11">
    <source>
        <dbReference type="EMBL" id="KAF3515037.1"/>
    </source>
</evidence>
<name>A0A8S9PQB8_BRACR</name>
<dbReference type="PANTHER" id="PTHR45693">
    <property type="entry name" value="TRANSCRIPTION FACTOR TGA9"/>
    <property type="match status" value="1"/>
</dbReference>
<dbReference type="InterPro" id="IPR025422">
    <property type="entry name" value="TGA_domain"/>
</dbReference>
<dbReference type="PROSITE" id="PS50217">
    <property type="entry name" value="BZIP"/>
    <property type="match status" value="1"/>
</dbReference>
<dbReference type="GO" id="GO:0003700">
    <property type="term" value="F:DNA-binding transcription factor activity"/>
    <property type="evidence" value="ECO:0007669"/>
    <property type="project" value="InterPro"/>
</dbReference>
<feature type="region of interest" description="Disordered" evidence="8">
    <location>
        <begin position="361"/>
        <end position="395"/>
    </location>
</feature>
<evidence type="ECO:0000256" key="8">
    <source>
        <dbReference type="SAM" id="MobiDB-lite"/>
    </source>
</evidence>
<accession>A0A8S9PQB8</accession>